<dbReference type="eggNOG" id="COG4690">
    <property type="taxonomic scope" value="Bacteria"/>
</dbReference>
<keyword evidence="2" id="KW-0732">Signal</keyword>
<reference evidence="3 4" key="1">
    <citation type="submission" date="2009-04" db="EMBL/GenBank/DDBJ databases">
        <authorList>
            <person name="Sebastian Y."/>
            <person name="Madupu R."/>
            <person name="Durkin A.S."/>
            <person name="Torralba M."/>
            <person name="Methe B."/>
            <person name="Sutton G.G."/>
            <person name="Strausberg R.L."/>
            <person name="Nelson K.E."/>
        </authorList>
    </citation>
    <scope>NUCLEOTIDE SEQUENCE [LARGE SCALE GENOMIC DNA]</scope>
    <source>
        <strain evidence="4">ATCC 35406 / DSM 24491 / JCM 8526 / CCUG 16442 / BCRC 14492 / NCTC 13058 / HG 370</strain>
    </source>
</reference>
<dbReference type="GO" id="GO:0016805">
    <property type="term" value="F:dipeptidase activity"/>
    <property type="evidence" value="ECO:0007669"/>
    <property type="project" value="UniProtKB-KW"/>
</dbReference>
<dbReference type="RefSeq" id="WP_004333350.1">
    <property type="nucleotide sequence ID" value="NZ_ACNN01000016.1"/>
</dbReference>
<dbReference type="PANTHER" id="PTHR12994:SF17">
    <property type="entry name" value="LD30995P"/>
    <property type="match status" value="1"/>
</dbReference>
<comment type="catalytic activity">
    <reaction evidence="1">
        <text>an L-aminoacyl-L-amino acid + H2O = 2 an L-alpha-amino acid</text>
        <dbReference type="Rhea" id="RHEA:48940"/>
        <dbReference type="ChEBI" id="CHEBI:15377"/>
        <dbReference type="ChEBI" id="CHEBI:59869"/>
        <dbReference type="ChEBI" id="CHEBI:77460"/>
    </reaction>
</comment>
<keyword evidence="1" id="KW-0224">Dipeptidase</keyword>
<evidence type="ECO:0000256" key="2">
    <source>
        <dbReference type="SAM" id="SignalP"/>
    </source>
</evidence>
<dbReference type="Proteomes" id="UP000004295">
    <property type="component" value="Unassembled WGS sequence"/>
</dbReference>
<dbReference type="GO" id="GO:0006508">
    <property type="term" value="P:proteolysis"/>
    <property type="evidence" value="ECO:0007669"/>
    <property type="project" value="UniProtKB-KW"/>
</dbReference>
<comment type="similarity">
    <text evidence="1">Belongs to the peptidase C69 family.</text>
</comment>
<dbReference type="AlphaFoldDB" id="C3J9Y9"/>
<dbReference type="PANTHER" id="PTHR12994">
    <property type="entry name" value="SECERNIN"/>
    <property type="match status" value="1"/>
</dbReference>
<dbReference type="Gene3D" id="3.60.60.10">
    <property type="entry name" value="Penicillin V Acylase, Chain A"/>
    <property type="match status" value="1"/>
</dbReference>
<protein>
    <recommendedName>
        <fullName evidence="1">Dipeptidase</fullName>
        <ecNumber evidence="1">3.4.-.-</ecNumber>
    </recommendedName>
</protein>
<dbReference type="InterPro" id="IPR005322">
    <property type="entry name" value="Peptidase_C69"/>
</dbReference>
<feature type="signal peptide" evidence="2">
    <location>
        <begin position="1"/>
        <end position="25"/>
    </location>
</feature>
<dbReference type="STRING" id="553175.POREN0001_0910"/>
<dbReference type="GO" id="GO:0070004">
    <property type="term" value="F:cysteine-type exopeptidase activity"/>
    <property type="evidence" value="ECO:0007669"/>
    <property type="project" value="InterPro"/>
</dbReference>
<evidence type="ECO:0000313" key="3">
    <source>
        <dbReference type="EMBL" id="EEN83044.1"/>
    </source>
</evidence>
<dbReference type="GeneID" id="93364749"/>
<gene>
    <name evidence="3" type="ORF">POREN0001_0910</name>
</gene>
<keyword evidence="4" id="KW-1185">Reference proteome</keyword>
<comment type="caution">
    <text evidence="3">The sequence shown here is derived from an EMBL/GenBank/DDBJ whole genome shotgun (WGS) entry which is preliminary data.</text>
</comment>
<feature type="chain" id="PRO_5002928024" description="Dipeptidase" evidence="2">
    <location>
        <begin position="26"/>
        <end position="553"/>
    </location>
</feature>
<accession>C3J9Y9</accession>
<dbReference type="Pfam" id="PF03577">
    <property type="entry name" value="Peptidase_C69"/>
    <property type="match status" value="1"/>
</dbReference>
<keyword evidence="1" id="KW-0645">Protease</keyword>
<evidence type="ECO:0000313" key="4">
    <source>
        <dbReference type="Proteomes" id="UP000004295"/>
    </source>
</evidence>
<name>C3J9Y9_POREA</name>
<dbReference type="EMBL" id="ACNN01000016">
    <property type="protein sequence ID" value="EEN83044.1"/>
    <property type="molecule type" value="Genomic_DNA"/>
</dbReference>
<proteinExistence type="inferred from homology"/>
<sequence>MKIRTFFATLTVAAIASLLAPQADACTGLIVGKGASKDGSVMISYAADSHTLYGELYHWPAADWAKGSMRQIIEWDTHTPIGSIPQVAHTYNVIGNMNEHQLAITESTWGGRSELVNNEGIMDYGSLIYVTLQRAKTAREAIKVMTSLVEEYGYRSSGESFSIADKNEAWVMELIGKGPGKKGAVWVAMRIPDNAISAHANQARIQQIKFNDPDNCLYAKDVISLAREKGYFKGKDKDFSFQKAYNPWTSDGLRGCEARVWSFFNRFADGMKKYEALAMGDVNQEPMPLYVIPNRKLSVADVRNMMRDHYEGTPMDMTQDIGAGPYSVPYRWRPMSWEYNGKTYFNERAIATQQTGFVLVAQLRPNLPDEVGGILWFGVDDANTAVFTPMYASIQRTPECYRVGNGDMMHFSWTSAFWIHNWVANMAYARYAPMIQDIRPVQYELEDGFDNALAQIDAKAVALLKESPAKARAFLTNYSCTVADAATARWKSLGEYLLVKYMDGNMKKEENGSFKDNGHGLSAMPEFPGYDTRYYKQIVDETGNKFLSTGGGH</sequence>
<dbReference type="EC" id="3.4.-.-" evidence="1"/>
<organism evidence="3 4">
    <name type="scientific">Porphyromonas endodontalis (strain ATCC 35406 / DSM 24491 / JCM 8526 / CCUG 16442 / BCRC 14492 / NCTC 13058 / HG 370)</name>
    <name type="common">Bacteroides endodontalis</name>
    <dbReference type="NCBI Taxonomy" id="553175"/>
    <lineage>
        <taxon>Bacteria</taxon>
        <taxon>Pseudomonadati</taxon>
        <taxon>Bacteroidota</taxon>
        <taxon>Bacteroidia</taxon>
        <taxon>Bacteroidales</taxon>
        <taxon>Porphyromonadaceae</taxon>
        <taxon>Porphyromonas</taxon>
    </lineage>
</organism>
<keyword evidence="1" id="KW-0378">Hydrolase</keyword>
<evidence type="ECO:0000256" key="1">
    <source>
        <dbReference type="RuleBase" id="RU364089"/>
    </source>
</evidence>